<evidence type="ECO:0000259" key="5">
    <source>
        <dbReference type="PROSITE" id="PS50109"/>
    </source>
</evidence>
<dbReference type="PANTHER" id="PTHR24421">
    <property type="entry name" value="NITRATE/NITRITE SENSOR PROTEIN NARX-RELATED"/>
    <property type="match status" value="1"/>
</dbReference>
<evidence type="ECO:0000256" key="1">
    <source>
        <dbReference type="ARBA" id="ARBA00000085"/>
    </source>
</evidence>
<dbReference type="PRINTS" id="PR00344">
    <property type="entry name" value="BCTRLSENSOR"/>
</dbReference>
<keyword evidence="4" id="KW-0418">Kinase</keyword>
<dbReference type="Gene3D" id="3.30.565.10">
    <property type="entry name" value="Histidine kinase-like ATPase, C-terminal domain"/>
    <property type="match status" value="1"/>
</dbReference>
<evidence type="ECO:0000313" key="6">
    <source>
        <dbReference type="EMBL" id="VAW30960.1"/>
    </source>
</evidence>
<dbReference type="AlphaFoldDB" id="A0A3B0UP97"/>
<name>A0A3B0UP97_9ZZZZ</name>
<dbReference type="GO" id="GO:0004673">
    <property type="term" value="F:protein histidine kinase activity"/>
    <property type="evidence" value="ECO:0007669"/>
    <property type="project" value="UniProtKB-EC"/>
</dbReference>
<evidence type="ECO:0000256" key="3">
    <source>
        <dbReference type="ARBA" id="ARBA00022679"/>
    </source>
</evidence>
<dbReference type="EMBL" id="UOEU01000119">
    <property type="protein sequence ID" value="VAW30960.1"/>
    <property type="molecule type" value="Genomic_DNA"/>
</dbReference>
<protein>
    <recommendedName>
        <fullName evidence="2">histidine kinase</fullName>
        <ecNumber evidence="2">2.7.13.3</ecNumber>
    </recommendedName>
</protein>
<feature type="non-terminal residue" evidence="6">
    <location>
        <position position="1"/>
    </location>
</feature>
<dbReference type="InterPro" id="IPR004358">
    <property type="entry name" value="Sig_transdc_His_kin-like_C"/>
</dbReference>
<organism evidence="6">
    <name type="scientific">hydrothermal vent metagenome</name>
    <dbReference type="NCBI Taxonomy" id="652676"/>
    <lineage>
        <taxon>unclassified sequences</taxon>
        <taxon>metagenomes</taxon>
        <taxon>ecological metagenomes</taxon>
    </lineage>
</organism>
<evidence type="ECO:0000256" key="4">
    <source>
        <dbReference type="ARBA" id="ARBA00022777"/>
    </source>
</evidence>
<sequence length="68" mass="7470">VVAHQNAHQFQLTIHDDGRGFTPDGQAAGYGLRNMRDRARLLSGQLHIQSQPDEGTTIILSLPMEDSS</sequence>
<accession>A0A3B0UP97</accession>
<dbReference type="SUPFAM" id="SSF55874">
    <property type="entry name" value="ATPase domain of HSP90 chaperone/DNA topoisomerase II/histidine kinase"/>
    <property type="match status" value="1"/>
</dbReference>
<dbReference type="EC" id="2.7.13.3" evidence="2"/>
<dbReference type="InterPro" id="IPR005467">
    <property type="entry name" value="His_kinase_dom"/>
</dbReference>
<dbReference type="PANTHER" id="PTHR24421:SF10">
    <property type="entry name" value="NITRATE_NITRITE SENSOR PROTEIN NARQ"/>
    <property type="match status" value="1"/>
</dbReference>
<reference evidence="6" key="1">
    <citation type="submission" date="2018-06" db="EMBL/GenBank/DDBJ databases">
        <authorList>
            <person name="Zhirakovskaya E."/>
        </authorList>
    </citation>
    <scope>NUCLEOTIDE SEQUENCE</scope>
</reference>
<dbReference type="Pfam" id="PF02518">
    <property type="entry name" value="HATPase_c"/>
    <property type="match status" value="1"/>
</dbReference>
<dbReference type="GO" id="GO:0000160">
    <property type="term" value="P:phosphorelay signal transduction system"/>
    <property type="evidence" value="ECO:0007669"/>
    <property type="project" value="UniProtKB-KW"/>
</dbReference>
<dbReference type="InterPro" id="IPR003594">
    <property type="entry name" value="HATPase_dom"/>
</dbReference>
<dbReference type="InterPro" id="IPR050482">
    <property type="entry name" value="Sensor_HK_TwoCompSys"/>
</dbReference>
<gene>
    <name evidence="6" type="ORF">MNBD_CHLOROFLEXI01-1209</name>
</gene>
<dbReference type="PROSITE" id="PS50109">
    <property type="entry name" value="HIS_KIN"/>
    <property type="match status" value="1"/>
</dbReference>
<keyword evidence="3" id="KW-0808">Transferase</keyword>
<comment type="catalytic activity">
    <reaction evidence="1">
        <text>ATP + protein L-histidine = ADP + protein N-phospho-L-histidine.</text>
        <dbReference type="EC" id="2.7.13.3"/>
    </reaction>
</comment>
<proteinExistence type="predicted"/>
<dbReference type="CDD" id="cd16917">
    <property type="entry name" value="HATPase_UhpB-NarQ-NarX-like"/>
    <property type="match status" value="1"/>
</dbReference>
<dbReference type="InterPro" id="IPR036890">
    <property type="entry name" value="HATPase_C_sf"/>
</dbReference>
<feature type="domain" description="Histidine kinase" evidence="5">
    <location>
        <begin position="1"/>
        <end position="66"/>
    </location>
</feature>
<evidence type="ECO:0000256" key="2">
    <source>
        <dbReference type="ARBA" id="ARBA00012438"/>
    </source>
</evidence>